<evidence type="ECO:0000259" key="3">
    <source>
        <dbReference type="Pfam" id="PF07655"/>
    </source>
</evidence>
<dbReference type="PANTHER" id="PTHR30332:SF17">
    <property type="entry name" value="TYPE IV PILIATION SYSTEM PROTEIN DR_0774-RELATED"/>
    <property type="match status" value="1"/>
</dbReference>
<evidence type="ECO:0000256" key="1">
    <source>
        <dbReference type="SAM" id="MobiDB-lite"/>
    </source>
</evidence>
<evidence type="ECO:0000313" key="6">
    <source>
        <dbReference type="Proteomes" id="UP000317839"/>
    </source>
</evidence>
<organism evidence="5 6">
    <name type="scientific">Aliikangiella marina</name>
    <dbReference type="NCBI Taxonomy" id="1712262"/>
    <lineage>
        <taxon>Bacteria</taxon>
        <taxon>Pseudomonadati</taxon>
        <taxon>Pseudomonadota</taxon>
        <taxon>Gammaproteobacteria</taxon>
        <taxon>Oceanospirillales</taxon>
        <taxon>Pleioneaceae</taxon>
        <taxon>Aliikangiella</taxon>
    </lineage>
</organism>
<dbReference type="InterPro" id="IPR011514">
    <property type="entry name" value="Secretin_N_2"/>
</dbReference>
<feature type="region of interest" description="Disordered" evidence="1">
    <location>
        <begin position="181"/>
        <end position="207"/>
    </location>
</feature>
<dbReference type="EMBL" id="VIKR01000005">
    <property type="protein sequence ID" value="TQV72046.1"/>
    <property type="molecule type" value="Genomic_DNA"/>
</dbReference>
<dbReference type="PRINTS" id="PR00811">
    <property type="entry name" value="BCTERIALGSPD"/>
</dbReference>
<evidence type="ECO:0000259" key="2">
    <source>
        <dbReference type="Pfam" id="PF00263"/>
    </source>
</evidence>
<sequence>MSMLKSTLPTTAKVISTAISACLLMSCQTFQVEEQKKTTLAGSAIAEIQQDQKQQPISNQEMLNTLLPPATEAEIEIVEDRFDVSVKGIDARSFLLGLVSDTPYNMVVSPEVNVQVSLQLKNVTVSEVLSAVERIYPLMVEKKGNLIFVSSAETMTAVYPVDYLNLSRSGKSRTSIAGQTIAASGDQQGGNRPANNNRGGGGGSGNNVTLLNSSEITTESKTNFWKELQESLNLIVKDEEKANIVVSPHAGIVVVRALPRTQRIIRDYLGQTQQNLDRQVVLEAKIIEVTLSDGFQSGVDWTKINTSSSSTYTFGQSGQVLQTPAGDQPLNGIFSLLYQGTSFDAAIDLLESQGDVQVLSSPRVSTVNNQKAVIKVGSDQFFVTDVSTTTVTGTSTATTPNVTLTPFFSGISLDVTPQINRQGEIVLHIHPVVSEVEDQNKVLSLGQDQFTLPLALTNIRESDSIVRTKDQQVIVIGGLMQNRIQEEQTSTPLLGDIPVLGGLFKQTRDTVVKSELVILLKANLVDKQYTDQQLEEIKQRYNQL</sequence>
<dbReference type="GO" id="GO:0009297">
    <property type="term" value="P:pilus assembly"/>
    <property type="evidence" value="ECO:0007669"/>
    <property type="project" value="InterPro"/>
</dbReference>
<dbReference type="InterPro" id="IPR001775">
    <property type="entry name" value="GspD/PilQ"/>
</dbReference>
<dbReference type="InterPro" id="IPR013358">
    <property type="entry name" value="Pilus_biogenesis_MshL"/>
</dbReference>
<dbReference type="OrthoDB" id="9775455at2"/>
<name>A0A545T494_9GAMM</name>
<dbReference type="PANTHER" id="PTHR30332">
    <property type="entry name" value="PROBABLE GENERAL SECRETION PATHWAY PROTEIN D"/>
    <property type="match status" value="1"/>
</dbReference>
<dbReference type="NCBIfam" id="TIGR02519">
    <property type="entry name" value="pilus_MshL"/>
    <property type="match status" value="1"/>
</dbReference>
<feature type="domain" description="Type II/III secretion system secretin-like" evidence="2">
    <location>
        <begin position="349"/>
        <end position="525"/>
    </location>
</feature>
<evidence type="ECO:0000313" key="4">
    <source>
        <dbReference type="EMBL" id="TQV71993.1"/>
    </source>
</evidence>
<protein>
    <submittedName>
        <fullName evidence="5">Pilus (MSHA type) biogenesis protein MshL</fullName>
    </submittedName>
</protein>
<dbReference type="AlphaFoldDB" id="A0A545T494"/>
<keyword evidence="6" id="KW-1185">Reference proteome</keyword>
<dbReference type="GO" id="GO:0019867">
    <property type="term" value="C:outer membrane"/>
    <property type="evidence" value="ECO:0007669"/>
    <property type="project" value="InterPro"/>
</dbReference>
<dbReference type="Pfam" id="PF07655">
    <property type="entry name" value="Secretin_N_2"/>
    <property type="match status" value="1"/>
</dbReference>
<dbReference type="GO" id="GO:0015627">
    <property type="term" value="C:type II protein secretion system complex"/>
    <property type="evidence" value="ECO:0007669"/>
    <property type="project" value="TreeGrafter"/>
</dbReference>
<accession>A0A545T494</accession>
<feature type="domain" description="Secretin N-terminal" evidence="3">
    <location>
        <begin position="156"/>
        <end position="249"/>
    </location>
</feature>
<dbReference type="Proteomes" id="UP000317839">
    <property type="component" value="Unassembled WGS sequence"/>
</dbReference>
<comment type="caution">
    <text evidence="5">The sequence shown here is derived from an EMBL/GenBank/DDBJ whole genome shotgun (WGS) entry which is preliminary data.</text>
</comment>
<dbReference type="InterPro" id="IPR050810">
    <property type="entry name" value="Bact_Secretion_Sys_Channel"/>
</dbReference>
<dbReference type="GO" id="GO:0009306">
    <property type="term" value="P:protein secretion"/>
    <property type="evidence" value="ECO:0007669"/>
    <property type="project" value="InterPro"/>
</dbReference>
<dbReference type="EMBL" id="VIKR01000005">
    <property type="protein sequence ID" value="TQV71993.1"/>
    <property type="molecule type" value="Genomic_DNA"/>
</dbReference>
<dbReference type="PROSITE" id="PS51257">
    <property type="entry name" value="PROKAR_LIPOPROTEIN"/>
    <property type="match status" value="1"/>
</dbReference>
<dbReference type="Gene3D" id="3.30.1370.130">
    <property type="match status" value="1"/>
</dbReference>
<evidence type="ECO:0000313" key="5">
    <source>
        <dbReference type="EMBL" id="TQV72046.1"/>
    </source>
</evidence>
<dbReference type="InterPro" id="IPR004846">
    <property type="entry name" value="T2SS/T3SS_dom"/>
</dbReference>
<gene>
    <name evidence="5" type="primary">mshL</name>
    <name evidence="4" type="ORF">FLL45_17360</name>
    <name evidence="5" type="ORF">FLL45_17640</name>
</gene>
<proteinExistence type="predicted"/>
<reference evidence="5 6" key="1">
    <citation type="submission" date="2019-06" db="EMBL/GenBank/DDBJ databases">
        <title>Draft genome of Aliikangiella marina GYP-15.</title>
        <authorList>
            <person name="Wang G."/>
        </authorList>
    </citation>
    <scope>NUCLEOTIDE SEQUENCE [LARGE SCALE GENOMIC DNA]</scope>
    <source>
        <strain evidence="5 6">GYP-15</strain>
    </source>
</reference>
<dbReference type="Pfam" id="PF00263">
    <property type="entry name" value="Secretin"/>
    <property type="match status" value="1"/>
</dbReference>